<evidence type="ECO:0000259" key="7">
    <source>
        <dbReference type="PROSITE" id="PS51007"/>
    </source>
</evidence>
<dbReference type="SUPFAM" id="SSF48695">
    <property type="entry name" value="Multiheme cytochromes"/>
    <property type="match status" value="1"/>
</dbReference>
<dbReference type="EMBL" id="CP063849">
    <property type="protein sequence ID" value="QOY91311.1"/>
    <property type="molecule type" value="Genomic_DNA"/>
</dbReference>
<dbReference type="KEGG" id="pfer:IRI77_15585"/>
<proteinExistence type="predicted"/>
<feature type="domain" description="Cytochrome c" evidence="7">
    <location>
        <begin position="501"/>
        <end position="590"/>
    </location>
</feature>
<keyword evidence="4" id="KW-0249">Electron transport</keyword>
<organism evidence="8 9">
    <name type="scientific">Paludibaculum fermentans</name>
    <dbReference type="NCBI Taxonomy" id="1473598"/>
    <lineage>
        <taxon>Bacteria</taxon>
        <taxon>Pseudomonadati</taxon>
        <taxon>Acidobacteriota</taxon>
        <taxon>Terriglobia</taxon>
        <taxon>Bryobacterales</taxon>
        <taxon>Bryobacteraceae</taxon>
        <taxon>Paludibaculum</taxon>
    </lineage>
</organism>
<feature type="domain" description="Cytochrome c" evidence="7">
    <location>
        <begin position="306"/>
        <end position="477"/>
    </location>
</feature>
<dbReference type="GO" id="GO:0009055">
    <property type="term" value="F:electron transfer activity"/>
    <property type="evidence" value="ECO:0007669"/>
    <property type="project" value="InterPro"/>
</dbReference>
<sequence>MRLALAIASFVVLIVHGLVFYQQFFHKWENYQTAYFDQARALSKTDAEKAALTARSPRIEQSLVTKFGDNRVDRCITCHLAMDDPRFKDHAQPLRTHPYTAGMGDVLVNGKWERRHKFADFGCTVCHDGQGRGLQEHYSHGEDEYWPDPLAGYIVQANWRKDFSTKLKGKDYMQSNCAQCHTEENFAGTALVDRGRKLFFANNCYGCHRIEGLSEGTLGPDLSEVGKKFKIDYLWESIVEPRANLATSFMPQFHLNETDVKALVIFLKSRRGVNFSETSLQRYRASLNAKRPPEGAAEPVVLQGAALISSGEKLVTDHACTACHKLGSRDGGIAPDLSFEGLMKNESWILDHFKNPPSKIPDSIMPTFRFPAADFQAMSTYLASLKTPPPMPTPADTFKELCQRCHGEKGDGHGPIAIYLDPYPRDLTKAGFINSKPVERLQSSIKNGVAGTSMPSWGQVLNDTQIQGVLQYVFTTYTKEPRKEITARKVPEKNPVTTSAESMARGEDTFVRRCSGCHGRKADGKGPNSLDILPRPRNLRNTAFVDSVSDRRLFESILYGVQGSAMPSWIDYGLSQNEVGDLVNFIRGINARSAARK</sequence>
<dbReference type="AlphaFoldDB" id="A0A7S7SP85"/>
<dbReference type="Pfam" id="PF00034">
    <property type="entry name" value="Cytochrom_C"/>
    <property type="match status" value="2"/>
</dbReference>
<keyword evidence="9" id="KW-1185">Reference proteome</keyword>
<evidence type="ECO:0000256" key="6">
    <source>
        <dbReference type="PROSITE-ProRule" id="PRU00433"/>
    </source>
</evidence>
<reference evidence="8 9" key="1">
    <citation type="submission" date="2020-10" db="EMBL/GenBank/DDBJ databases">
        <title>Complete genome sequence of Paludibaculum fermentans P105T, a facultatively anaerobic acidobacterium capable of dissimilatory Fe(III) reduction.</title>
        <authorList>
            <person name="Dedysh S.N."/>
            <person name="Beletsky A.V."/>
            <person name="Kulichevskaya I.S."/>
            <person name="Mardanov A.V."/>
            <person name="Ravin N.V."/>
        </authorList>
    </citation>
    <scope>NUCLEOTIDE SEQUENCE [LARGE SCALE GENOMIC DNA]</scope>
    <source>
        <strain evidence="8 9">P105</strain>
    </source>
</reference>
<dbReference type="RefSeq" id="WP_194452965.1">
    <property type="nucleotide sequence ID" value="NZ_CP063849.1"/>
</dbReference>
<dbReference type="InterPro" id="IPR036909">
    <property type="entry name" value="Cyt_c-like_dom_sf"/>
</dbReference>
<dbReference type="Gene3D" id="1.10.760.10">
    <property type="entry name" value="Cytochrome c-like domain"/>
    <property type="match status" value="4"/>
</dbReference>
<dbReference type="InterPro" id="IPR009056">
    <property type="entry name" value="Cyt_c-like_dom"/>
</dbReference>
<evidence type="ECO:0000256" key="2">
    <source>
        <dbReference type="ARBA" id="ARBA00022617"/>
    </source>
</evidence>
<dbReference type="PROSITE" id="PS51007">
    <property type="entry name" value="CYTC"/>
    <property type="match status" value="3"/>
</dbReference>
<keyword evidence="5 6" id="KW-0408">Iron</keyword>
<keyword evidence="1" id="KW-0813">Transport</keyword>
<evidence type="ECO:0000256" key="1">
    <source>
        <dbReference type="ARBA" id="ARBA00022448"/>
    </source>
</evidence>
<keyword evidence="3 6" id="KW-0479">Metal-binding</keyword>
<keyword evidence="2 6" id="KW-0349">Heme</keyword>
<feature type="domain" description="Cytochrome c" evidence="7">
    <location>
        <begin position="190"/>
        <end position="271"/>
    </location>
</feature>
<gene>
    <name evidence="8" type="ORF">IRI77_15585</name>
</gene>
<dbReference type="GO" id="GO:0020037">
    <property type="term" value="F:heme binding"/>
    <property type="evidence" value="ECO:0007669"/>
    <property type="project" value="InterPro"/>
</dbReference>
<evidence type="ECO:0000256" key="5">
    <source>
        <dbReference type="ARBA" id="ARBA00023004"/>
    </source>
</evidence>
<dbReference type="InterPro" id="IPR036280">
    <property type="entry name" value="Multihaem_cyt_sf"/>
</dbReference>
<dbReference type="SUPFAM" id="SSF46626">
    <property type="entry name" value="Cytochrome c"/>
    <property type="match status" value="4"/>
</dbReference>
<evidence type="ECO:0000256" key="3">
    <source>
        <dbReference type="ARBA" id="ARBA00022723"/>
    </source>
</evidence>
<evidence type="ECO:0000313" key="9">
    <source>
        <dbReference type="Proteomes" id="UP000593892"/>
    </source>
</evidence>
<dbReference type="Pfam" id="PF13442">
    <property type="entry name" value="Cytochrome_CBB3"/>
    <property type="match status" value="2"/>
</dbReference>
<name>A0A7S7SP85_PALFE</name>
<protein>
    <submittedName>
        <fullName evidence="8">C-type cytochrome</fullName>
    </submittedName>
</protein>
<accession>A0A7S7SP85</accession>
<evidence type="ECO:0000313" key="8">
    <source>
        <dbReference type="EMBL" id="QOY91311.1"/>
    </source>
</evidence>
<evidence type="ECO:0000256" key="4">
    <source>
        <dbReference type="ARBA" id="ARBA00022982"/>
    </source>
</evidence>
<dbReference type="PANTHER" id="PTHR37823:SF1">
    <property type="entry name" value="CYTOCHROME C-553-LIKE"/>
    <property type="match status" value="1"/>
</dbReference>
<dbReference type="InterPro" id="IPR051811">
    <property type="entry name" value="Cytochrome_c550/c551-like"/>
</dbReference>
<dbReference type="GO" id="GO:0046872">
    <property type="term" value="F:metal ion binding"/>
    <property type="evidence" value="ECO:0007669"/>
    <property type="project" value="UniProtKB-KW"/>
</dbReference>
<dbReference type="PANTHER" id="PTHR37823">
    <property type="entry name" value="CYTOCHROME C-553-LIKE"/>
    <property type="match status" value="1"/>
</dbReference>
<dbReference type="Proteomes" id="UP000593892">
    <property type="component" value="Chromosome"/>
</dbReference>